<dbReference type="AlphaFoldDB" id="A0A6M4IPY4"/>
<dbReference type="Proteomes" id="UP000500938">
    <property type="component" value="Chromosome"/>
</dbReference>
<evidence type="ECO:0000313" key="2">
    <source>
        <dbReference type="EMBL" id="QJR35809.1"/>
    </source>
</evidence>
<dbReference type="RefSeq" id="WP_171225239.1">
    <property type="nucleotide sequence ID" value="NZ_CP053085.1"/>
</dbReference>
<dbReference type="KEGG" id="ggr:HKW67_09950"/>
<dbReference type="EMBL" id="CP053085">
    <property type="protein sequence ID" value="QJR35809.1"/>
    <property type="molecule type" value="Genomic_DNA"/>
</dbReference>
<accession>A0A6M4IPY4</accession>
<keyword evidence="3" id="KW-1185">Reference proteome</keyword>
<evidence type="ECO:0000313" key="3">
    <source>
        <dbReference type="Proteomes" id="UP000500938"/>
    </source>
</evidence>
<protein>
    <submittedName>
        <fullName evidence="2">NIPSNAP family protein</fullName>
    </submittedName>
</protein>
<evidence type="ECO:0000259" key="1">
    <source>
        <dbReference type="Pfam" id="PF07978"/>
    </source>
</evidence>
<dbReference type="Gene3D" id="3.30.70.100">
    <property type="match status" value="1"/>
</dbReference>
<reference evidence="2 3" key="1">
    <citation type="submission" date="2020-05" db="EMBL/GenBank/DDBJ databases">
        <title>Complete genome sequence of Gemmatimonas greenlandica TET16.</title>
        <authorList>
            <person name="Zeng Y."/>
        </authorList>
    </citation>
    <scope>NUCLEOTIDE SEQUENCE [LARGE SCALE GENOMIC DNA]</scope>
    <source>
        <strain evidence="2 3">TET16</strain>
    </source>
</reference>
<feature type="domain" description="NIPSNAP" evidence="1">
    <location>
        <begin position="36"/>
        <end position="141"/>
    </location>
</feature>
<dbReference type="InterPro" id="IPR011008">
    <property type="entry name" value="Dimeric_a/b-barrel"/>
</dbReference>
<name>A0A6M4IPY4_9BACT</name>
<proteinExistence type="predicted"/>
<dbReference type="InterPro" id="IPR012577">
    <property type="entry name" value="NIPSNAP"/>
</dbReference>
<organism evidence="2 3">
    <name type="scientific">Gemmatimonas groenlandica</name>
    <dbReference type="NCBI Taxonomy" id="2732249"/>
    <lineage>
        <taxon>Bacteria</taxon>
        <taxon>Pseudomonadati</taxon>
        <taxon>Gemmatimonadota</taxon>
        <taxon>Gemmatimonadia</taxon>
        <taxon>Gemmatimonadales</taxon>
        <taxon>Gemmatimonadaceae</taxon>
        <taxon>Gemmatimonas</taxon>
    </lineage>
</organism>
<dbReference type="SUPFAM" id="SSF54909">
    <property type="entry name" value="Dimeric alpha+beta barrel"/>
    <property type="match status" value="1"/>
</dbReference>
<sequence length="143" mass="15869">MKRTVLAIGVVVLMAVGSMGFVAGVAVGQQRNTRVYELRTYTTLPGRLLALHKRFAEHTLTLFAKHGMRNELYFTPTDTTKAKTTLIYLLSHESEEAANRSWKAFSADPAWIAVRDASEADGKILEKAPERVFMTLAPFSPAK</sequence>
<dbReference type="Pfam" id="PF07978">
    <property type="entry name" value="NIPSNAP"/>
    <property type="match status" value="1"/>
</dbReference>
<gene>
    <name evidence="2" type="ORF">HKW67_09950</name>
</gene>